<evidence type="ECO:0000313" key="3">
    <source>
        <dbReference type="Proteomes" id="UP001457282"/>
    </source>
</evidence>
<dbReference type="Proteomes" id="UP001457282">
    <property type="component" value="Unassembled WGS sequence"/>
</dbReference>
<proteinExistence type="predicted"/>
<accession>A0AAW1WLI4</accession>
<keyword evidence="1" id="KW-0812">Transmembrane</keyword>
<dbReference type="AlphaFoldDB" id="A0AAW1WLI4"/>
<keyword evidence="1" id="KW-0472">Membrane</keyword>
<keyword evidence="1" id="KW-1133">Transmembrane helix</keyword>
<feature type="transmembrane region" description="Helical" evidence="1">
    <location>
        <begin position="85"/>
        <end position="103"/>
    </location>
</feature>
<name>A0AAW1WLI4_RUBAR</name>
<evidence type="ECO:0008006" key="4">
    <source>
        <dbReference type="Google" id="ProtNLM"/>
    </source>
</evidence>
<evidence type="ECO:0000256" key="1">
    <source>
        <dbReference type="SAM" id="Phobius"/>
    </source>
</evidence>
<dbReference type="EMBL" id="JBEDUW010000006">
    <property type="protein sequence ID" value="KAK9925008.1"/>
    <property type="molecule type" value="Genomic_DNA"/>
</dbReference>
<feature type="transmembrane region" description="Helical" evidence="1">
    <location>
        <begin position="109"/>
        <end position="130"/>
    </location>
</feature>
<gene>
    <name evidence="2" type="ORF">M0R45_033349</name>
</gene>
<keyword evidence="3" id="KW-1185">Reference proteome</keyword>
<protein>
    <recommendedName>
        <fullName evidence="4">Transmembrane protein</fullName>
    </recommendedName>
</protein>
<feature type="transmembrane region" description="Helical" evidence="1">
    <location>
        <begin position="46"/>
        <end position="64"/>
    </location>
</feature>
<sequence>MLNHNRTEDEGTPPSWSVTLGGFHQVINALMALLIELNYAPGMENLITLLVDALVFYFGLMYAAKKLQADPDLRDFGAFINKMSILFGILALIFELLIIVLAYGSVPLFLWSICMVSVAVAVVVLVRLAFVELEEKLREYWKRVYDGSTVAAQPALELSMSMTEHEAQDQDQNQIINEPPV</sequence>
<reference evidence="2 3" key="1">
    <citation type="journal article" date="2023" name="G3 (Bethesda)">
        <title>A chromosome-length genome assembly and annotation of blackberry (Rubus argutus, cv. 'Hillquist').</title>
        <authorList>
            <person name="Bruna T."/>
            <person name="Aryal R."/>
            <person name="Dudchenko O."/>
            <person name="Sargent D.J."/>
            <person name="Mead D."/>
            <person name="Buti M."/>
            <person name="Cavallini A."/>
            <person name="Hytonen T."/>
            <person name="Andres J."/>
            <person name="Pham M."/>
            <person name="Weisz D."/>
            <person name="Mascagni F."/>
            <person name="Usai G."/>
            <person name="Natali L."/>
            <person name="Bassil N."/>
            <person name="Fernandez G.E."/>
            <person name="Lomsadze A."/>
            <person name="Armour M."/>
            <person name="Olukolu B."/>
            <person name="Poorten T."/>
            <person name="Britton C."/>
            <person name="Davik J."/>
            <person name="Ashrafi H."/>
            <person name="Aiden E.L."/>
            <person name="Borodovsky M."/>
            <person name="Worthington M."/>
        </authorList>
    </citation>
    <scope>NUCLEOTIDE SEQUENCE [LARGE SCALE GENOMIC DNA]</scope>
    <source>
        <strain evidence="2">PI 553951</strain>
    </source>
</reference>
<evidence type="ECO:0000313" key="2">
    <source>
        <dbReference type="EMBL" id="KAK9925008.1"/>
    </source>
</evidence>
<organism evidence="2 3">
    <name type="scientific">Rubus argutus</name>
    <name type="common">Southern blackberry</name>
    <dbReference type="NCBI Taxonomy" id="59490"/>
    <lineage>
        <taxon>Eukaryota</taxon>
        <taxon>Viridiplantae</taxon>
        <taxon>Streptophyta</taxon>
        <taxon>Embryophyta</taxon>
        <taxon>Tracheophyta</taxon>
        <taxon>Spermatophyta</taxon>
        <taxon>Magnoliopsida</taxon>
        <taxon>eudicotyledons</taxon>
        <taxon>Gunneridae</taxon>
        <taxon>Pentapetalae</taxon>
        <taxon>rosids</taxon>
        <taxon>fabids</taxon>
        <taxon>Rosales</taxon>
        <taxon>Rosaceae</taxon>
        <taxon>Rosoideae</taxon>
        <taxon>Rosoideae incertae sedis</taxon>
        <taxon>Rubus</taxon>
    </lineage>
</organism>
<comment type="caution">
    <text evidence="2">The sequence shown here is derived from an EMBL/GenBank/DDBJ whole genome shotgun (WGS) entry which is preliminary data.</text>
</comment>